<reference evidence="3" key="1">
    <citation type="journal article" date="2018" name="Nat. Microbiol.">
        <title>Leveraging single-cell genomics to expand the fungal tree of life.</title>
        <authorList>
            <person name="Ahrendt S.R."/>
            <person name="Quandt C.A."/>
            <person name="Ciobanu D."/>
            <person name="Clum A."/>
            <person name="Salamov A."/>
            <person name="Andreopoulos B."/>
            <person name="Cheng J.F."/>
            <person name="Woyke T."/>
            <person name="Pelin A."/>
            <person name="Henrissat B."/>
            <person name="Reynolds N.K."/>
            <person name="Benny G.L."/>
            <person name="Smith M.E."/>
            <person name="James T.Y."/>
            <person name="Grigoriev I.V."/>
        </authorList>
    </citation>
    <scope>NUCLEOTIDE SEQUENCE [LARGE SCALE GENOMIC DNA]</scope>
    <source>
        <strain evidence="3">RSA 468</strain>
    </source>
</reference>
<gene>
    <name evidence="2" type="ORF">BJ085DRAFT_28189</name>
</gene>
<evidence type="ECO:0000256" key="1">
    <source>
        <dbReference type="SAM" id="MobiDB-lite"/>
    </source>
</evidence>
<proteinExistence type="predicted"/>
<dbReference type="EMBL" id="ML004219">
    <property type="protein sequence ID" value="RKP33198.1"/>
    <property type="molecule type" value="Genomic_DNA"/>
</dbReference>
<evidence type="ECO:0000313" key="3">
    <source>
        <dbReference type="Proteomes" id="UP000268162"/>
    </source>
</evidence>
<feature type="region of interest" description="Disordered" evidence="1">
    <location>
        <begin position="140"/>
        <end position="160"/>
    </location>
</feature>
<dbReference type="Proteomes" id="UP000268162">
    <property type="component" value="Unassembled WGS sequence"/>
</dbReference>
<name>A0A4P9ZJI5_9FUNG</name>
<evidence type="ECO:0000313" key="2">
    <source>
        <dbReference type="EMBL" id="RKP33198.1"/>
    </source>
</evidence>
<sequence length="160" mass="16914">MAGVGLVAGAGLGAAGSDSGVALGSGNLTAAPSPAPLAQSTLTPIELPSINTAFACNLGDVKNNLAQPAPLTNYNTFLKKLWKEISCDKAKQVDRYNRTDMRLEVVGNFISLASDYCKQYHKENSKQVAAYNTVRYMAQAANQPPPPTVPSHQPRPLPCS</sequence>
<accession>A0A4P9ZJI5</accession>
<dbReference type="AlphaFoldDB" id="A0A4P9ZJI5"/>
<protein>
    <submittedName>
        <fullName evidence="2">Uncharacterized protein</fullName>
    </submittedName>
</protein>
<keyword evidence="3" id="KW-1185">Reference proteome</keyword>
<feature type="compositionally biased region" description="Pro residues" evidence="1">
    <location>
        <begin position="143"/>
        <end position="160"/>
    </location>
</feature>
<organism evidence="2 3">
    <name type="scientific">Dimargaris cristalligena</name>
    <dbReference type="NCBI Taxonomy" id="215637"/>
    <lineage>
        <taxon>Eukaryota</taxon>
        <taxon>Fungi</taxon>
        <taxon>Fungi incertae sedis</taxon>
        <taxon>Zoopagomycota</taxon>
        <taxon>Kickxellomycotina</taxon>
        <taxon>Dimargaritomycetes</taxon>
        <taxon>Dimargaritales</taxon>
        <taxon>Dimargaritaceae</taxon>
        <taxon>Dimargaris</taxon>
    </lineage>
</organism>